<feature type="transmembrane region" description="Helical" evidence="9">
    <location>
        <begin position="133"/>
        <end position="160"/>
    </location>
</feature>
<keyword evidence="2" id="KW-0813">Transport</keyword>
<comment type="caution">
    <text evidence="10">The sequence shown here is derived from an EMBL/GenBank/DDBJ whole genome shotgun (WGS) entry which is preliminary data.</text>
</comment>
<keyword evidence="3" id="KW-1003">Cell membrane</keyword>
<accession>A0A7V2T1J9</accession>
<reference evidence="10" key="1">
    <citation type="journal article" date="2020" name="mSystems">
        <title>Genome- and Community-Level Interaction Insights into Carbon Utilization and Element Cycling Functions of Hydrothermarchaeota in Hydrothermal Sediment.</title>
        <authorList>
            <person name="Zhou Z."/>
            <person name="Liu Y."/>
            <person name="Xu W."/>
            <person name="Pan J."/>
            <person name="Luo Z.H."/>
            <person name="Li M."/>
        </authorList>
    </citation>
    <scope>NUCLEOTIDE SEQUENCE [LARGE SCALE GENOMIC DNA]</scope>
    <source>
        <strain evidence="10">HyVt-493</strain>
    </source>
</reference>
<proteinExistence type="inferred from homology"/>
<evidence type="ECO:0000256" key="4">
    <source>
        <dbReference type="ARBA" id="ARBA00022519"/>
    </source>
</evidence>
<evidence type="ECO:0000256" key="7">
    <source>
        <dbReference type="ARBA" id="ARBA00023136"/>
    </source>
</evidence>
<evidence type="ECO:0000313" key="10">
    <source>
        <dbReference type="EMBL" id="HFC93465.1"/>
    </source>
</evidence>
<dbReference type="EMBL" id="DRMS01000441">
    <property type="protein sequence ID" value="HFC93465.1"/>
    <property type="molecule type" value="Genomic_DNA"/>
</dbReference>
<keyword evidence="7 9" id="KW-0472">Membrane</keyword>
<dbReference type="InterPro" id="IPR007272">
    <property type="entry name" value="Sulf_transp_TsuA/YedE"/>
</dbReference>
<evidence type="ECO:0000256" key="2">
    <source>
        <dbReference type="ARBA" id="ARBA00022448"/>
    </source>
</evidence>
<protein>
    <recommendedName>
        <fullName evidence="11">Sulphur transport domain-containing protein</fullName>
    </recommendedName>
</protein>
<dbReference type="AlphaFoldDB" id="A0A7V2T1J9"/>
<keyword evidence="6 9" id="KW-1133">Transmembrane helix</keyword>
<dbReference type="PANTHER" id="PTHR30574">
    <property type="entry name" value="INNER MEMBRANE PROTEIN YEDE"/>
    <property type="match status" value="1"/>
</dbReference>
<evidence type="ECO:0000256" key="8">
    <source>
        <dbReference type="ARBA" id="ARBA00035655"/>
    </source>
</evidence>
<organism evidence="10">
    <name type="scientific">Leucothrix mucor</name>
    <dbReference type="NCBI Taxonomy" id="45248"/>
    <lineage>
        <taxon>Bacteria</taxon>
        <taxon>Pseudomonadati</taxon>
        <taxon>Pseudomonadota</taxon>
        <taxon>Gammaproteobacteria</taxon>
        <taxon>Thiotrichales</taxon>
        <taxon>Thiotrichaceae</taxon>
        <taxon>Leucothrix</taxon>
    </lineage>
</organism>
<dbReference type="GO" id="GO:0005886">
    <property type="term" value="C:plasma membrane"/>
    <property type="evidence" value="ECO:0007669"/>
    <property type="project" value="UniProtKB-SubCell"/>
</dbReference>
<evidence type="ECO:0000256" key="5">
    <source>
        <dbReference type="ARBA" id="ARBA00022692"/>
    </source>
</evidence>
<sequence>MENYIFAAWLGGILLGIFVVMHFIIIGRGVGGSTGFVCAVKRGIKSKSMFFGYDLDPLKFFFSLGLPIGGLLHLLFVQDGSFAFSFDMGLYDDVLPSSDVLKGLMLMAGGALLGIGARMAGGCTSGHALAGGALLNPVSLVIAGLFFATAVGVAQLLFYVF</sequence>
<name>A0A7V2T1J9_LEUMU</name>
<gene>
    <name evidence="10" type="ORF">ENJ51_11710</name>
</gene>
<dbReference type="Pfam" id="PF04143">
    <property type="entry name" value="Sulf_transp"/>
    <property type="match status" value="1"/>
</dbReference>
<evidence type="ECO:0000256" key="1">
    <source>
        <dbReference type="ARBA" id="ARBA00004429"/>
    </source>
</evidence>
<evidence type="ECO:0000256" key="6">
    <source>
        <dbReference type="ARBA" id="ARBA00022989"/>
    </source>
</evidence>
<feature type="transmembrane region" description="Helical" evidence="9">
    <location>
        <begin position="60"/>
        <end position="84"/>
    </location>
</feature>
<evidence type="ECO:0008006" key="11">
    <source>
        <dbReference type="Google" id="ProtNLM"/>
    </source>
</evidence>
<keyword evidence="4" id="KW-0997">Cell inner membrane</keyword>
<feature type="transmembrane region" description="Helical" evidence="9">
    <location>
        <begin position="6"/>
        <end position="39"/>
    </location>
</feature>
<keyword evidence="5 9" id="KW-0812">Transmembrane</keyword>
<dbReference type="Proteomes" id="UP000885750">
    <property type="component" value="Unassembled WGS sequence"/>
</dbReference>
<feature type="transmembrane region" description="Helical" evidence="9">
    <location>
        <begin position="104"/>
        <end position="121"/>
    </location>
</feature>
<evidence type="ECO:0000256" key="3">
    <source>
        <dbReference type="ARBA" id="ARBA00022475"/>
    </source>
</evidence>
<comment type="similarity">
    <text evidence="8">Belongs to the TsuA/YedE (TC 9.B.102) family.</text>
</comment>
<dbReference type="PANTHER" id="PTHR30574:SF1">
    <property type="entry name" value="SULPHUR TRANSPORT DOMAIN-CONTAINING PROTEIN"/>
    <property type="match status" value="1"/>
</dbReference>
<evidence type="ECO:0000256" key="9">
    <source>
        <dbReference type="SAM" id="Phobius"/>
    </source>
</evidence>
<comment type="subcellular location">
    <subcellularLocation>
        <location evidence="1">Cell inner membrane</location>
        <topology evidence="1">Multi-pass membrane protein</topology>
    </subcellularLocation>
</comment>